<dbReference type="InterPro" id="IPR006201">
    <property type="entry name" value="Neur_channel"/>
</dbReference>
<comment type="caution">
    <text evidence="3">The sequence shown here is derived from an EMBL/GenBank/DDBJ whole genome shotgun (WGS) entry which is preliminary data.</text>
</comment>
<keyword evidence="4" id="KW-1185">Reference proteome</keyword>
<dbReference type="GO" id="GO:0004888">
    <property type="term" value="F:transmembrane signaling receptor activity"/>
    <property type="evidence" value="ECO:0007669"/>
    <property type="project" value="InterPro"/>
</dbReference>
<dbReference type="Pfam" id="PF02931">
    <property type="entry name" value="Neur_chan_LBD"/>
    <property type="match status" value="1"/>
</dbReference>
<name>A0A9D4EYF6_DREPO</name>
<gene>
    <name evidence="3" type="ORF">DPMN_166137</name>
</gene>
<feature type="domain" description="Neurotransmitter-gated ion-channel ligand-binding" evidence="2">
    <location>
        <begin position="1"/>
        <end position="73"/>
    </location>
</feature>
<keyword evidence="1" id="KW-0812">Transmembrane</keyword>
<dbReference type="InterPro" id="IPR038050">
    <property type="entry name" value="Neuro_actylchol_rec"/>
</dbReference>
<evidence type="ECO:0000259" key="2">
    <source>
        <dbReference type="Pfam" id="PF02931"/>
    </source>
</evidence>
<accession>A0A9D4EYF6</accession>
<dbReference type="GO" id="GO:0005230">
    <property type="term" value="F:extracellular ligand-gated monoatomic ion channel activity"/>
    <property type="evidence" value="ECO:0007669"/>
    <property type="project" value="InterPro"/>
</dbReference>
<reference evidence="3" key="1">
    <citation type="journal article" date="2019" name="bioRxiv">
        <title>The Genome of the Zebra Mussel, Dreissena polymorpha: A Resource for Invasive Species Research.</title>
        <authorList>
            <person name="McCartney M.A."/>
            <person name="Auch B."/>
            <person name="Kono T."/>
            <person name="Mallez S."/>
            <person name="Zhang Y."/>
            <person name="Obille A."/>
            <person name="Becker A."/>
            <person name="Abrahante J.E."/>
            <person name="Garbe J."/>
            <person name="Badalamenti J.P."/>
            <person name="Herman A."/>
            <person name="Mangelson H."/>
            <person name="Liachko I."/>
            <person name="Sullivan S."/>
            <person name="Sone E.D."/>
            <person name="Koren S."/>
            <person name="Silverstein K.A.T."/>
            <person name="Beckman K.B."/>
            <person name="Gohl D.M."/>
        </authorList>
    </citation>
    <scope>NUCLEOTIDE SEQUENCE</scope>
    <source>
        <strain evidence="3">Duluth1</strain>
        <tissue evidence="3">Whole animal</tissue>
    </source>
</reference>
<keyword evidence="1" id="KW-0472">Membrane</keyword>
<protein>
    <recommendedName>
        <fullName evidence="2">Neurotransmitter-gated ion-channel ligand-binding domain-containing protein</fullName>
    </recommendedName>
</protein>
<dbReference type="SUPFAM" id="SSF63712">
    <property type="entry name" value="Nicotinic receptor ligand binding domain-like"/>
    <property type="match status" value="1"/>
</dbReference>
<dbReference type="InterPro" id="IPR006202">
    <property type="entry name" value="Neur_chan_lig-bd"/>
</dbReference>
<keyword evidence="1" id="KW-1133">Transmembrane helix</keyword>
<proteinExistence type="predicted"/>
<evidence type="ECO:0000313" key="4">
    <source>
        <dbReference type="Proteomes" id="UP000828390"/>
    </source>
</evidence>
<organism evidence="3 4">
    <name type="scientific">Dreissena polymorpha</name>
    <name type="common">Zebra mussel</name>
    <name type="synonym">Mytilus polymorpha</name>
    <dbReference type="NCBI Taxonomy" id="45954"/>
    <lineage>
        <taxon>Eukaryota</taxon>
        <taxon>Metazoa</taxon>
        <taxon>Spiralia</taxon>
        <taxon>Lophotrochozoa</taxon>
        <taxon>Mollusca</taxon>
        <taxon>Bivalvia</taxon>
        <taxon>Autobranchia</taxon>
        <taxon>Heteroconchia</taxon>
        <taxon>Euheterodonta</taxon>
        <taxon>Imparidentia</taxon>
        <taxon>Neoheterodontei</taxon>
        <taxon>Myida</taxon>
        <taxon>Dreissenoidea</taxon>
        <taxon>Dreissenidae</taxon>
        <taxon>Dreissena</taxon>
    </lineage>
</organism>
<sequence length="102" mass="11662">MTYFPFDTQTCDIQLATWSSTKDHIYIQPGEDGFNIEYFETNANWDLLSVSTFDSSDKKTSALSFQLVLKRKPVYFLVNFTIPIVLLSVLNMFVFALPCESG</sequence>
<dbReference type="Gene3D" id="2.70.170.10">
    <property type="entry name" value="Neurotransmitter-gated ion-channel ligand-binding domain"/>
    <property type="match status" value="1"/>
</dbReference>
<dbReference type="EMBL" id="JAIWYP010000008">
    <property type="protein sequence ID" value="KAH3788009.1"/>
    <property type="molecule type" value="Genomic_DNA"/>
</dbReference>
<feature type="transmembrane region" description="Helical" evidence="1">
    <location>
        <begin position="74"/>
        <end position="97"/>
    </location>
</feature>
<dbReference type="AlphaFoldDB" id="A0A9D4EYF6"/>
<evidence type="ECO:0000256" key="1">
    <source>
        <dbReference type="SAM" id="Phobius"/>
    </source>
</evidence>
<dbReference type="Proteomes" id="UP000828390">
    <property type="component" value="Unassembled WGS sequence"/>
</dbReference>
<dbReference type="OrthoDB" id="5809364at2759"/>
<reference evidence="3" key="2">
    <citation type="submission" date="2020-11" db="EMBL/GenBank/DDBJ databases">
        <authorList>
            <person name="McCartney M.A."/>
            <person name="Auch B."/>
            <person name="Kono T."/>
            <person name="Mallez S."/>
            <person name="Becker A."/>
            <person name="Gohl D.M."/>
            <person name="Silverstein K.A.T."/>
            <person name="Koren S."/>
            <person name="Bechman K.B."/>
            <person name="Herman A."/>
            <person name="Abrahante J.E."/>
            <person name="Garbe J."/>
        </authorList>
    </citation>
    <scope>NUCLEOTIDE SEQUENCE</scope>
    <source>
        <strain evidence="3">Duluth1</strain>
        <tissue evidence="3">Whole animal</tissue>
    </source>
</reference>
<dbReference type="PANTHER" id="PTHR18945">
    <property type="entry name" value="NEUROTRANSMITTER GATED ION CHANNEL"/>
    <property type="match status" value="1"/>
</dbReference>
<dbReference type="InterPro" id="IPR036734">
    <property type="entry name" value="Neur_chan_lig-bd_sf"/>
</dbReference>
<dbReference type="Gene3D" id="1.20.58.390">
    <property type="entry name" value="Neurotransmitter-gated ion-channel transmembrane domain"/>
    <property type="match status" value="1"/>
</dbReference>
<dbReference type="GO" id="GO:0016020">
    <property type="term" value="C:membrane"/>
    <property type="evidence" value="ECO:0007669"/>
    <property type="project" value="InterPro"/>
</dbReference>
<evidence type="ECO:0000313" key="3">
    <source>
        <dbReference type="EMBL" id="KAH3788009.1"/>
    </source>
</evidence>